<accession>A0ABR6HN90</accession>
<dbReference type="EMBL" id="JACIBX010000004">
    <property type="protein sequence ID" value="MBB3712014.1"/>
    <property type="molecule type" value="Genomic_DNA"/>
</dbReference>
<name>A0ABR6HN90_9RHOB</name>
<protein>
    <submittedName>
        <fullName evidence="1">Uncharacterized protein</fullName>
    </submittedName>
</protein>
<organism evidence="1 2">
    <name type="scientific">Limimaricola variabilis</name>
    <dbReference type="NCBI Taxonomy" id="1492771"/>
    <lineage>
        <taxon>Bacteria</taxon>
        <taxon>Pseudomonadati</taxon>
        <taxon>Pseudomonadota</taxon>
        <taxon>Alphaproteobacteria</taxon>
        <taxon>Rhodobacterales</taxon>
        <taxon>Paracoccaceae</taxon>
        <taxon>Limimaricola</taxon>
    </lineage>
</organism>
<comment type="caution">
    <text evidence="1">The sequence shown here is derived from an EMBL/GenBank/DDBJ whole genome shotgun (WGS) entry which is preliminary data.</text>
</comment>
<keyword evidence="2" id="KW-1185">Reference proteome</keyword>
<evidence type="ECO:0000313" key="1">
    <source>
        <dbReference type="EMBL" id="MBB3712014.1"/>
    </source>
</evidence>
<gene>
    <name evidence="1" type="ORF">FHS00_001590</name>
</gene>
<reference evidence="1 2" key="1">
    <citation type="submission" date="2020-08" db="EMBL/GenBank/DDBJ databases">
        <title>Genomic Encyclopedia of Type Strains, Phase III (KMG-III): the genomes of soil and plant-associated and newly described type strains.</title>
        <authorList>
            <person name="Whitman W."/>
        </authorList>
    </citation>
    <scope>NUCLEOTIDE SEQUENCE [LARGE SCALE GENOMIC DNA]</scope>
    <source>
        <strain evidence="1 2">CECT 8572</strain>
    </source>
</reference>
<evidence type="ECO:0000313" key="2">
    <source>
        <dbReference type="Proteomes" id="UP000576152"/>
    </source>
</evidence>
<dbReference type="RefSeq" id="WP_246391176.1">
    <property type="nucleotide sequence ID" value="NZ_JACIBX010000004.1"/>
</dbReference>
<proteinExistence type="predicted"/>
<sequence>MTDDWREQCLSAIRESFEMTVRSSTSVVTFTHPFRISGYPDELPEGEYVVVVEEELLQGLSFEAYRRTGTYLSVKGRGQRADSSETRPIAQKALEAALDHDRTLAAKAARRAGSSPG</sequence>
<dbReference type="Proteomes" id="UP000576152">
    <property type="component" value="Unassembled WGS sequence"/>
</dbReference>